<dbReference type="Pfam" id="PF00296">
    <property type="entry name" value="Bac_luciferase"/>
    <property type="match status" value="1"/>
</dbReference>
<reference evidence="7" key="2">
    <citation type="submission" date="2023-01" db="EMBL/GenBank/DDBJ databases">
        <authorList>
            <person name="Sun Q."/>
            <person name="Evtushenko L."/>
        </authorList>
    </citation>
    <scope>NUCLEOTIDE SEQUENCE</scope>
    <source>
        <strain evidence="7">VKM Ac-1321</strain>
    </source>
</reference>
<dbReference type="InterPro" id="IPR051260">
    <property type="entry name" value="Diverse_substr_monoxygenases"/>
</dbReference>
<keyword evidence="3" id="KW-0560">Oxidoreductase</keyword>
<evidence type="ECO:0000259" key="6">
    <source>
        <dbReference type="Pfam" id="PF00296"/>
    </source>
</evidence>
<dbReference type="Proteomes" id="UP001143480">
    <property type="component" value="Unassembled WGS sequence"/>
</dbReference>
<dbReference type="AlphaFoldDB" id="A0A9W6KEN0"/>
<evidence type="ECO:0000256" key="5">
    <source>
        <dbReference type="SAM" id="MobiDB-lite"/>
    </source>
</evidence>
<feature type="domain" description="Luciferase-like" evidence="6">
    <location>
        <begin position="26"/>
        <end position="203"/>
    </location>
</feature>
<proteinExistence type="predicted"/>
<keyword evidence="2" id="KW-0288">FMN</keyword>
<sequence length="308" mass="32685">MSAELHLAVALDGAGSDPDAGRRADARPSTLFTPAYWLSLVREAERGRLDFVTIADGGTVTGHADRVQGRLAALLIAARIAPVTMGIGLVPVVGVAATEPFHVSTQLATLDYLSRGRAGWLAATAGSPEEAADHVETVRRLWDSWDDNTAIRDEPTGRFVNFDKRHDIDFTGRHSGVRGPSNTPRPPQGRPLVAALASGPAVAADLVFVPVGAPRPADAGAMVFADVAVSFADETPLEIANRLLDERAGVDGFRLHPAELPADLTAIVDELLPILRERGAFRHEYTHTTLGGHLGLDRPAGRYAAARA</sequence>
<reference evidence="7" key="1">
    <citation type="journal article" date="2014" name="Int. J. Syst. Evol. Microbiol.">
        <title>Complete genome sequence of Corynebacterium casei LMG S-19264T (=DSM 44701T), isolated from a smear-ripened cheese.</title>
        <authorList>
            <consortium name="US DOE Joint Genome Institute (JGI-PGF)"/>
            <person name="Walter F."/>
            <person name="Albersmeier A."/>
            <person name="Kalinowski J."/>
            <person name="Ruckert C."/>
        </authorList>
    </citation>
    <scope>NUCLEOTIDE SEQUENCE</scope>
    <source>
        <strain evidence="7">VKM Ac-1321</strain>
    </source>
</reference>
<dbReference type="RefSeq" id="WP_271188969.1">
    <property type="nucleotide sequence ID" value="NZ_BSFP01000003.1"/>
</dbReference>
<evidence type="ECO:0000313" key="8">
    <source>
        <dbReference type="Proteomes" id="UP001143480"/>
    </source>
</evidence>
<comment type="caution">
    <text evidence="7">The sequence shown here is derived from an EMBL/GenBank/DDBJ whole genome shotgun (WGS) entry which is preliminary data.</text>
</comment>
<organism evidence="7 8">
    <name type="scientific">Dactylosporangium matsuzakiense</name>
    <dbReference type="NCBI Taxonomy" id="53360"/>
    <lineage>
        <taxon>Bacteria</taxon>
        <taxon>Bacillati</taxon>
        <taxon>Actinomycetota</taxon>
        <taxon>Actinomycetes</taxon>
        <taxon>Micromonosporales</taxon>
        <taxon>Micromonosporaceae</taxon>
        <taxon>Dactylosporangium</taxon>
    </lineage>
</organism>
<name>A0A9W6KEN0_9ACTN</name>
<evidence type="ECO:0000313" key="7">
    <source>
        <dbReference type="EMBL" id="GLK99313.1"/>
    </source>
</evidence>
<dbReference type="InterPro" id="IPR011251">
    <property type="entry name" value="Luciferase-like_dom"/>
</dbReference>
<dbReference type="GO" id="GO:0004497">
    <property type="term" value="F:monooxygenase activity"/>
    <property type="evidence" value="ECO:0007669"/>
    <property type="project" value="UniProtKB-KW"/>
</dbReference>
<dbReference type="PANTHER" id="PTHR30011">
    <property type="entry name" value="ALKANESULFONATE MONOOXYGENASE-RELATED"/>
    <property type="match status" value="1"/>
</dbReference>
<dbReference type="PANTHER" id="PTHR30011:SF16">
    <property type="entry name" value="C2H2 FINGER DOMAIN TRANSCRIPTION FACTOR (EUROFUNG)-RELATED"/>
    <property type="match status" value="1"/>
</dbReference>
<evidence type="ECO:0000256" key="2">
    <source>
        <dbReference type="ARBA" id="ARBA00022643"/>
    </source>
</evidence>
<dbReference type="EMBL" id="BSFP01000003">
    <property type="protein sequence ID" value="GLK99313.1"/>
    <property type="molecule type" value="Genomic_DNA"/>
</dbReference>
<keyword evidence="4" id="KW-0503">Monooxygenase</keyword>
<dbReference type="InterPro" id="IPR036661">
    <property type="entry name" value="Luciferase-like_sf"/>
</dbReference>
<accession>A0A9W6KEN0</accession>
<evidence type="ECO:0000256" key="4">
    <source>
        <dbReference type="ARBA" id="ARBA00023033"/>
    </source>
</evidence>
<keyword evidence="1" id="KW-0285">Flavoprotein</keyword>
<gene>
    <name evidence="7" type="ORF">GCM10017581_010540</name>
</gene>
<dbReference type="Gene3D" id="3.20.20.30">
    <property type="entry name" value="Luciferase-like domain"/>
    <property type="match status" value="2"/>
</dbReference>
<dbReference type="SUPFAM" id="SSF51679">
    <property type="entry name" value="Bacterial luciferase-like"/>
    <property type="match status" value="1"/>
</dbReference>
<keyword evidence="8" id="KW-1185">Reference proteome</keyword>
<dbReference type="GO" id="GO:0016705">
    <property type="term" value="F:oxidoreductase activity, acting on paired donors, with incorporation or reduction of molecular oxygen"/>
    <property type="evidence" value="ECO:0007669"/>
    <property type="project" value="InterPro"/>
</dbReference>
<feature type="region of interest" description="Disordered" evidence="5">
    <location>
        <begin position="171"/>
        <end position="190"/>
    </location>
</feature>
<protein>
    <submittedName>
        <fullName evidence="7">FMNH2-utilizing oxygenase</fullName>
    </submittedName>
</protein>
<evidence type="ECO:0000256" key="1">
    <source>
        <dbReference type="ARBA" id="ARBA00022630"/>
    </source>
</evidence>
<evidence type="ECO:0000256" key="3">
    <source>
        <dbReference type="ARBA" id="ARBA00023002"/>
    </source>
</evidence>